<dbReference type="AlphaFoldDB" id="A0A261FNP3"/>
<dbReference type="GO" id="GO:0055085">
    <property type="term" value="P:transmembrane transport"/>
    <property type="evidence" value="ECO:0007669"/>
    <property type="project" value="UniProtKB-ARBA"/>
</dbReference>
<organism evidence="7 8">
    <name type="scientific">Bifidobacterium myosotis</name>
    <dbReference type="NCBI Taxonomy" id="1630166"/>
    <lineage>
        <taxon>Bacteria</taxon>
        <taxon>Bacillati</taxon>
        <taxon>Actinomycetota</taxon>
        <taxon>Actinomycetes</taxon>
        <taxon>Bifidobacteriales</taxon>
        <taxon>Bifidobacteriaceae</taxon>
        <taxon>Bifidobacterium</taxon>
    </lineage>
</organism>
<dbReference type="GO" id="GO:0016887">
    <property type="term" value="F:ATP hydrolysis activity"/>
    <property type="evidence" value="ECO:0007669"/>
    <property type="project" value="InterPro"/>
</dbReference>
<evidence type="ECO:0000256" key="5">
    <source>
        <dbReference type="SAM" id="MobiDB-lite"/>
    </source>
</evidence>
<dbReference type="PANTHER" id="PTHR43776">
    <property type="entry name" value="TRANSPORT ATP-BINDING PROTEIN"/>
    <property type="match status" value="1"/>
</dbReference>
<evidence type="ECO:0000256" key="3">
    <source>
        <dbReference type="ARBA" id="ARBA00022741"/>
    </source>
</evidence>
<protein>
    <submittedName>
        <fullName evidence="7">ABC transporter, ATP-binding protein</fullName>
    </submittedName>
</protein>
<dbReference type="InterPro" id="IPR003593">
    <property type="entry name" value="AAA+_ATPase"/>
</dbReference>
<gene>
    <name evidence="7" type="ORF">BMYO_0563</name>
</gene>
<dbReference type="GO" id="GO:0005524">
    <property type="term" value="F:ATP binding"/>
    <property type="evidence" value="ECO:0007669"/>
    <property type="project" value="UniProtKB-KW"/>
</dbReference>
<evidence type="ECO:0000313" key="7">
    <source>
        <dbReference type="EMBL" id="OZG60767.1"/>
    </source>
</evidence>
<dbReference type="PROSITE" id="PS00211">
    <property type="entry name" value="ABC_TRANSPORTER_1"/>
    <property type="match status" value="1"/>
</dbReference>
<proteinExistence type="inferred from homology"/>
<keyword evidence="3" id="KW-0547">Nucleotide-binding</keyword>
<dbReference type="InterPro" id="IPR050319">
    <property type="entry name" value="ABC_transp_ATP-bind"/>
</dbReference>
<feature type="region of interest" description="Disordered" evidence="5">
    <location>
        <begin position="1"/>
        <end position="80"/>
    </location>
</feature>
<name>A0A261FNP3_9BIFI</name>
<evidence type="ECO:0000256" key="1">
    <source>
        <dbReference type="ARBA" id="ARBA00005417"/>
    </source>
</evidence>
<comment type="caution">
    <text evidence="7">The sequence shown here is derived from an EMBL/GenBank/DDBJ whole genome shotgun (WGS) entry which is preliminary data.</text>
</comment>
<dbReference type="EMBL" id="MWWW01000005">
    <property type="protein sequence ID" value="OZG60767.1"/>
    <property type="molecule type" value="Genomic_DNA"/>
</dbReference>
<keyword evidence="2" id="KW-0813">Transport</keyword>
<dbReference type="Gene3D" id="3.40.50.300">
    <property type="entry name" value="P-loop containing nucleotide triphosphate hydrolases"/>
    <property type="match status" value="1"/>
</dbReference>
<dbReference type="SMART" id="SM00382">
    <property type="entry name" value="AAA"/>
    <property type="match status" value="1"/>
</dbReference>
<dbReference type="SUPFAM" id="SSF52540">
    <property type="entry name" value="P-loop containing nucleoside triphosphate hydrolases"/>
    <property type="match status" value="1"/>
</dbReference>
<dbReference type="PROSITE" id="PS50893">
    <property type="entry name" value="ABC_TRANSPORTER_2"/>
    <property type="match status" value="1"/>
</dbReference>
<dbReference type="PANTHER" id="PTHR43776:SF7">
    <property type="entry name" value="D,D-DIPEPTIDE TRANSPORT ATP-BINDING PROTEIN DDPF-RELATED"/>
    <property type="match status" value="1"/>
</dbReference>
<dbReference type="CDD" id="cd03257">
    <property type="entry name" value="ABC_NikE_OppD_transporters"/>
    <property type="match status" value="1"/>
</dbReference>
<evidence type="ECO:0000259" key="6">
    <source>
        <dbReference type="PROSITE" id="PS50893"/>
    </source>
</evidence>
<evidence type="ECO:0000313" key="8">
    <source>
        <dbReference type="Proteomes" id="UP000216871"/>
    </source>
</evidence>
<evidence type="ECO:0000256" key="4">
    <source>
        <dbReference type="ARBA" id="ARBA00022840"/>
    </source>
</evidence>
<dbReference type="Proteomes" id="UP000216871">
    <property type="component" value="Unassembled WGS sequence"/>
</dbReference>
<sequence length="357" mass="37906">MTQTTLSSDREKRLGRETGDDAARTPLASSASLVRPPSRILRGQRTDDGRASGSERESDSMPHTADADVDTDTGAGAEPPLLTARSINASFAARDMHRGLSGFGRAPRRQVLFDVSADVQPGECLAVIGASGSGKTTFTRILLGLAAADSGTIVYRGAEVSRGSAGMKALRAESSIVFQDPYGSLDPRWTVERSVSEPLWLRRRALGFAADEVEGKTVQALARVGLDPRMFLGRYPCDLSGGQAQRVAIARAIVNEPRVILADEPMSAIDVAARVRILETFQSILSGEGSRVLDPATGQPIRPAIIMVSHDLGVVQHIADRIVVLNEGRVVESGPTAAVLGDPQSDYTRQLIAAASL</sequence>
<feature type="domain" description="ABC transporter" evidence="6">
    <location>
        <begin position="91"/>
        <end position="352"/>
    </location>
</feature>
<comment type="similarity">
    <text evidence="1">Belongs to the ABC transporter superfamily.</text>
</comment>
<accession>A0A261FNP3</accession>
<dbReference type="Pfam" id="PF00005">
    <property type="entry name" value="ABC_tran"/>
    <property type="match status" value="1"/>
</dbReference>
<reference evidence="7 8" key="1">
    <citation type="journal article" date="2017" name="BMC Genomics">
        <title>Comparative genomic and phylogenomic analyses of the Bifidobacteriaceae family.</title>
        <authorList>
            <person name="Lugli G.A."/>
            <person name="Milani C."/>
            <person name="Turroni F."/>
            <person name="Duranti S."/>
            <person name="Mancabelli L."/>
            <person name="Mangifesta M."/>
            <person name="Ferrario C."/>
            <person name="Modesto M."/>
            <person name="Mattarelli P."/>
            <person name="Jiri K."/>
            <person name="van Sinderen D."/>
            <person name="Ventura M."/>
        </authorList>
    </citation>
    <scope>NUCLEOTIDE SEQUENCE [LARGE SCALE GENOMIC DNA]</scope>
    <source>
        <strain evidence="7 8">DSM 100196</strain>
    </source>
</reference>
<feature type="compositionally biased region" description="Basic and acidic residues" evidence="5">
    <location>
        <begin position="8"/>
        <end position="23"/>
    </location>
</feature>
<evidence type="ECO:0000256" key="2">
    <source>
        <dbReference type="ARBA" id="ARBA00022448"/>
    </source>
</evidence>
<keyword evidence="4 7" id="KW-0067">ATP-binding</keyword>
<dbReference type="InterPro" id="IPR017871">
    <property type="entry name" value="ABC_transporter-like_CS"/>
</dbReference>
<dbReference type="InterPro" id="IPR003439">
    <property type="entry name" value="ABC_transporter-like_ATP-bd"/>
</dbReference>
<feature type="compositionally biased region" description="Basic and acidic residues" evidence="5">
    <location>
        <begin position="44"/>
        <end position="60"/>
    </location>
</feature>
<dbReference type="InterPro" id="IPR027417">
    <property type="entry name" value="P-loop_NTPase"/>
</dbReference>
<keyword evidence="8" id="KW-1185">Reference proteome</keyword>